<dbReference type="CDD" id="cd01767">
    <property type="entry name" value="UBX"/>
    <property type="match status" value="1"/>
</dbReference>
<keyword evidence="6" id="KW-1185">Reference proteome</keyword>
<feature type="compositionally biased region" description="Polar residues" evidence="2">
    <location>
        <begin position="312"/>
        <end position="337"/>
    </location>
</feature>
<feature type="region of interest" description="Disordered" evidence="2">
    <location>
        <begin position="505"/>
        <end position="602"/>
    </location>
</feature>
<feature type="compositionally biased region" description="Polar residues" evidence="2">
    <location>
        <begin position="524"/>
        <end position="536"/>
    </location>
</feature>
<evidence type="ECO:0000313" key="6">
    <source>
        <dbReference type="Proteomes" id="UP000215914"/>
    </source>
</evidence>
<dbReference type="Pfam" id="PF23187">
    <property type="entry name" value="UBX7_N"/>
    <property type="match status" value="1"/>
</dbReference>
<evidence type="ECO:0000256" key="1">
    <source>
        <dbReference type="ARBA" id="ARBA00022786"/>
    </source>
</evidence>
<dbReference type="SMART" id="SM00166">
    <property type="entry name" value="UBX"/>
    <property type="match status" value="1"/>
</dbReference>
<evidence type="ECO:0000313" key="5">
    <source>
        <dbReference type="EMBL" id="OTG35535.1"/>
    </source>
</evidence>
<dbReference type="InParanoid" id="A0A251VIV7"/>
<proteinExistence type="predicted"/>
<protein>
    <submittedName>
        <fullName evidence="5">Putative ubiquitin-like superfamily protein</fullName>
    </submittedName>
</protein>
<dbReference type="PROSITE" id="PS50053">
    <property type="entry name" value="UBIQUITIN_2"/>
    <property type="match status" value="1"/>
</dbReference>
<reference evidence="6" key="1">
    <citation type="journal article" date="2017" name="Nature">
        <title>The sunflower genome provides insights into oil metabolism, flowering and Asterid evolution.</title>
        <authorList>
            <person name="Badouin H."/>
            <person name="Gouzy J."/>
            <person name="Grassa C.J."/>
            <person name="Murat F."/>
            <person name="Staton S.E."/>
            <person name="Cottret L."/>
            <person name="Lelandais-Briere C."/>
            <person name="Owens G.L."/>
            <person name="Carrere S."/>
            <person name="Mayjonade B."/>
            <person name="Legrand L."/>
            <person name="Gill N."/>
            <person name="Kane N.C."/>
            <person name="Bowers J.E."/>
            <person name="Hubner S."/>
            <person name="Bellec A."/>
            <person name="Berard A."/>
            <person name="Berges H."/>
            <person name="Blanchet N."/>
            <person name="Boniface M.C."/>
            <person name="Brunel D."/>
            <person name="Catrice O."/>
            <person name="Chaidir N."/>
            <person name="Claudel C."/>
            <person name="Donnadieu C."/>
            <person name="Faraut T."/>
            <person name="Fievet G."/>
            <person name="Helmstetter N."/>
            <person name="King M."/>
            <person name="Knapp S.J."/>
            <person name="Lai Z."/>
            <person name="Le Paslier M.C."/>
            <person name="Lippi Y."/>
            <person name="Lorenzon L."/>
            <person name="Mandel J.R."/>
            <person name="Marage G."/>
            <person name="Marchand G."/>
            <person name="Marquand E."/>
            <person name="Bret-Mestries E."/>
            <person name="Morien E."/>
            <person name="Nambeesan S."/>
            <person name="Nguyen T."/>
            <person name="Pegot-Espagnet P."/>
            <person name="Pouilly N."/>
            <person name="Raftis F."/>
            <person name="Sallet E."/>
            <person name="Schiex T."/>
            <person name="Thomas J."/>
            <person name="Vandecasteele C."/>
            <person name="Vares D."/>
            <person name="Vear F."/>
            <person name="Vautrin S."/>
            <person name="Crespi M."/>
            <person name="Mangin B."/>
            <person name="Burke J.M."/>
            <person name="Salse J."/>
            <person name="Munos S."/>
            <person name="Vincourt P."/>
            <person name="Rieseberg L.H."/>
            <person name="Langlade N.B."/>
        </authorList>
    </citation>
    <scope>NUCLEOTIDE SEQUENCE [LARGE SCALE GENOMIC DNA]</scope>
    <source>
        <strain evidence="6">cv. SF193</strain>
    </source>
</reference>
<dbReference type="Gene3D" id="3.10.20.90">
    <property type="entry name" value="Phosphatidylinositol 3-kinase Catalytic Subunit, Chain A, domain 1"/>
    <property type="match status" value="1"/>
</dbReference>
<feature type="domain" description="UBX" evidence="3">
    <location>
        <begin position="379"/>
        <end position="450"/>
    </location>
</feature>
<dbReference type="InterPro" id="IPR036249">
    <property type="entry name" value="Thioredoxin-like_sf"/>
</dbReference>
<dbReference type="InterPro" id="IPR029071">
    <property type="entry name" value="Ubiquitin-like_domsf"/>
</dbReference>
<feature type="compositionally biased region" description="Polar residues" evidence="2">
    <location>
        <begin position="462"/>
        <end position="480"/>
    </location>
</feature>
<name>A0A251VIV7_HELAN</name>
<feature type="compositionally biased region" description="Low complexity" evidence="2">
    <location>
        <begin position="290"/>
        <end position="307"/>
    </location>
</feature>
<dbReference type="AlphaFoldDB" id="A0A251VIV7"/>
<dbReference type="EMBL" id="CM007891">
    <property type="protein sequence ID" value="OTG35535.1"/>
    <property type="molecule type" value="Genomic_DNA"/>
</dbReference>
<dbReference type="OMA" id="FEPNNTS"/>
<dbReference type="Proteomes" id="UP000215914">
    <property type="component" value="Chromosome 2"/>
</dbReference>
<organism evidence="5 6">
    <name type="scientific">Helianthus annuus</name>
    <name type="common">Common sunflower</name>
    <dbReference type="NCBI Taxonomy" id="4232"/>
    <lineage>
        <taxon>Eukaryota</taxon>
        <taxon>Viridiplantae</taxon>
        <taxon>Streptophyta</taxon>
        <taxon>Embryophyta</taxon>
        <taxon>Tracheophyta</taxon>
        <taxon>Spermatophyta</taxon>
        <taxon>Magnoliopsida</taxon>
        <taxon>eudicotyledons</taxon>
        <taxon>Gunneridae</taxon>
        <taxon>Pentapetalae</taxon>
        <taxon>asterids</taxon>
        <taxon>campanulids</taxon>
        <taxon>Asterales</taxon>
        <taxon>Asteraceae</taxon>
        <taxon>Asteroideae</taxon>
        <taxon>Heliantheae alliance</taxon>
        <taxon>Heliantheae</taxon>
        <taxon>Helianthus</taxon>
    </lineage>
</organism>
<dbReference type="SUPFAM" id="SSF52833">
    <property type="entry name" value="Thioredoxin-like"/>
    <property type="match status" value="1"/>
</dbReference>
<dbReference type="FunCoup" id="A0A251VIV7">
    <property type="interactions" value="4054"/>
</dbReference>
<feature type="compositionally biased region" description="Low complexity" evidence="2">
    <location>
        <begin position="232"/>
        <end position="246"/>
    </location>
</feature>
<feature type="region of interest" description="Disordered" evidence="2">
    <location>
        <begin position="454"/>
        <end position="480"/>
    </location>
</feature>
<feature type="compositionally biased region" description="Basic and acidic residues" evidence="2">
    <location>
        <begin position="355"/>
        <end position="366"/>
    </location>
</feature>
<dbReference type="PANTHER" id="PTHR47770">
    <property type="entry name" value="PLANT UBX DOMAIN-CONTAINING PROTEIN 11"/>
    <property type="match status" value="1"/>
</dbReference>
<feature type="region of interest" description="Disordered" evidence="2">
    <location>
        <begin position="218"/>
        <end position="366"/>
    </location>
</feature>
<feature type="domain" description="Ubiquitin-like" evidence="4">
    <location>
        <begin position="377"/>
        <end position="457"/>
    </location>
</feature>
<sequence>MITPISEHRCHYFAIVKTVLVRLCSKTDHTPAAKREDKKIFINYFYSISPIKQDFFHLLLKSGCIRKTPKTKNHKPPQIPKMEQSISSLAFKGSINEAIVEAKRQKKLFVVYISGENEDSIAMDKSTWSESSVAESLSKYCILLHILEGSTDAAQFSAIYPQKPAPCITAIGYNGVQVWQNEGFVSAEVLASTLEKSWLSLHVQETTATFLTAALASRQSEQIPSQPRETGSSSTSSVTRNASASVDNEVLDNEKAKSENRAPPVEEKNSKRDSDVSPGPSVNKLEESNVKPPVTTTNKPVTQVTPTASEPGVNQVTATNVKQPVTTTKKAVNQVAPSASVPVVDQKPSLNVSQHEAKPEKSENIQTEKAENISTDIYLNIRLPGGASLQEKFEPTSTLKMVKDYVDENQETSIGSYDLAIPYPRKVFTDQDLGKTLTELSLLNRQALIVVPHLKGSGPNRGRSSLPNPSASVGSTGSSDGESYFSLVRRYLSYVNPLAYLGGGGDATANSSTSGPETRRISPESGTPQGNFTGSRRSYLVTSNQSSNTPSTSKNNKPNSSRFGSGSNIHTLKHDEDDTQFRGQNAFWNGNSTEYGGDGDNK</sequence>
<dbReference type="SUPFAM" id="SSF54236">
    <property type="entry name" value="Ubiquitin-like"/>
    <property type="match status" value="1"/>
</dbReference>
<feature type="compositionally biased region" description="Low complexity" evidence="2">
    <location>
        <begin position="542"/>
        <end position="561"/>
    </location>
</feature>
<dbReference type="InterPro" id="IPR001012">
    <property type="entry name" value="UBX_dom"/>
</dbReference>
<dbReference type="PROSITE" id="PS50033">
    <property type="entry name" value="UBX"/>
    <property type="match status" value="1"/>
</dbReference>
<dbReference type="Pfam" id="PF00789">
    <property type="entry name" value="UBX"/>
    <property type="match status" value="1"/>
</dbReference>
<accession>A0A251VIV7</accession>
<feature type="compositionally biased region" description="Polar residues" evidence="2">
    <location>
        <begin position="581"/>
        <end position="594"/>
    </location>
</feature>
<feature type="compositionally biased region" description="Polar residues" evidence="2">
    <location>
        <begin position="218"/>
        <end position="231"/>
    </location>
</feature>
<dbReference type="Gene3D" id="3.40.30.10">
    <property type="entry name" value="Glutaredoxin"/>
    <property type="match status" value="1"/>
</dbReference>
<evidence type="ECO:0000259" key="3">
    <source>
        <dbReference type="PROSITE" id="PS50033"/>
    </source>
</evidence>
<dbReference type="STRING" id="4232.A0A251VIV7"/>
<feature type="compositionally biased region" description="Basic and acidic residues" evidence="2">
    <location>
        <begin position="252"/>
        <end position="275"/>
    </location>
</feature>
<evidence type="ECO:0000259" key="4">
    <source>
        <dbReference type="PROSITE" id="PS50053"/>
    </source>
</evidence>
<keyword evidence="1" id="KW-0833">Ubl conjugation pathway</keyword>
<gene>
    <name evidence="5" type="ORF">HannXRQ_Chr02g0057801</name>
</gene>
<dbReference type="InterPro" id="IPR000626">
    <property type="entry name" value="Ubiquitin-like_dom"/>
</dbReference>
<evidence type="ECO:0000256" key="2">
    <source>
        <dbReference type="SAM" id="MobiDB-lite"/>
    </source>
</evidence>
<dbReference type="PANTHER" id="PTHR47770:SF1">
    <property type="entry name" value="PLANT UBX DOMAIN-CONTAINING PROTEIN 11"/>
    <property type="match status" value="1"/>
</dbReference>